<keyword evidence="5" id="KW-0732">Signal</keyword>
<protein>
    <submittedName>
        <fullName evidence="7">OmpA family protein</fullName>
    </submittedName>
</protein>
<dbReference type="InterPro" id="IPR006690">
    <property type="entry name" value="OMPA-like_CS"/>
</dbReference>
<keyword evidence="3" id="KW-0998">Cell outer membrane</keyword>
<comment type="caution">
    <text evidence="7">The sequence shown here is derived from an EMBL/GenBank/DDBJ whole genome shotgun (WGS) entry which is preliminary data.</text>
</comment>
<dbReference type="InterPro" id="IPR002368">
    <property type="entry name" value="OmpA"/>
</dbReference>
<evidence type="ECO:0000313" key="8">
    <source>
        <dbReference type="Proteomes" id="UP001168540"/>
    </source>
</evidence>
<feature type="domain" description="OmpA-like" evidence="6">
    <location>
        <begin position="102"/>
        <end position="232"/>
    </location>
</feature>
<evidence type="ECO:0000256" key="2">
    <source>
        <dbReference type="ARBA" id="ARBA00023136"/>
    </source>
</evidence>
<dbReference type="SUPFAM" id="SSF103088">
    <property type="entry name" value="OmpA-like"/>
    <property type="match status" value="1"/>
</dbReference>
<dbReference type="EMBL" id="JAUEDK010000001">
    <property type="protein sequence ID" value="MDN0073371.1"/>
    <property type="molecule type" value="Genomic_DNA"/>
</dbReference>
<dbReference type="PRINTS" id="PR01022">
    <property type="entry name" value="OUTRMMBRANEA"/>
</dbReference>
<name>A0ABT7XHX2_9NEIS</name>
<dbReference type="InterPro" id="IPR006665">
    <property type="entry name" value="OmpA-like"/>
</dbReference>
<dbReference type="Proteomes" id="UP001168540">
    <property type="component" value="Unassembled WGS sequence"/>
</dbReference>
<keyword evidence="8" id="KW-1185">Reference proteome</keyword>
<evidence type="ECO:0000256" key="1">
    <source>
        <dbReference type="ARBA" id="ARBA00004442"/>
    </source>
</evidence>
<comment type="subcellular location">
    <subcellularLocation>
        <location evidence="1">Cell outer membrane</location>
    </subcellularLocation>
</comment>
<dbReference type="PROSITE" id="PS01068">
    <property type="entry name" value="OMPA_1"/>
    <property type="match status" value="1"/>
</dbReference>
<dbReference type="CDD" id="cd07185">
    <property type="entry name" value="OmpA_C-like"/>
    <property type="match status" value="1"/>
</dbReference>
<dbReference type="InterPro" id="IPR006664">
    <property type="entry name" value="OMP_bac"/>
</dbReference>
<dbReference type="InterPro" id="IPR036737">
    <property type="entry name" value="OmpA-like_sf"/>
</dbReference>
<evidence type="ECO:0000256" key="3">
    <source>
        <dbReference type="ARBA" id="ARBA00023237"/>
    </source>
</evidence>
<feature type="signal peptide" evidence="5">
    <location>
        <begin position="1"/>
        <end position="45"/>
    </location>
</feature>
<reference evidence="7" key="1">
    <citation type="submission" date="2023-06" db="EMBL/GenBank/DDBJ databases">
        <authorList>
            <person name="Zhang S."/>
        </authorList>
    </citation>
    <scope>NUCLEOTIDE SEQUENCE</scope>
    <source>
        <strain evidence="7">SG2303</strain>
    </source>
</reference>
<dbReference type="PANTHER" id="PTHR30329:SF21">
    <property type="entry name" value="LIPOPROTEIN YIAD-RELATED"/>
    <property type="match status" value="1"/>
</dbReference>
<dbReference type="PANTHER" id="PTHR30329">
    <property type="entry name" value="STATOR ELEMENT OF FLAGELLAR MOTOR COMPLEX"/>
    <property type="match status" value="1"/>
</dbReference>
<accession>A0ABT7XHX2</accession>
<organism evidence="7 8">
    <name type="scientific">Crenobacter oryzisoli</name>
    <dbReference type="NCBI Taxonomy" id="3056844"/>
    <lineage>
        <taxon>Bacteria</taxon>
        <taxon>Pseudomonadati</taxon>
        <taxon>Pseudomonadota</taxon>
        <taxon>Betaproteobacteria</taxon>
        <taxon>Neisseriales</taxon>
        <taxon>Neisseriaceae</taxon>
        <taxon>Crenobacter</taxon>
    </lineage>
</organism>
<dbReference type="Pfam" id="PF00691">
    <property type="entry name" value="OmpA"/>
    <property type="match status" value="1"/>
</dbReference>
<evidence type="ECO:0000313" key="7">
    <source>
        <dbReference type="EMBL" id="MDN0073371.1"/>
    </source>
</evidence>
<feature type="chain" id="PRO_5046116084" evidence="5">
    <location>
        <begin position="46"/>
        <end position="239"/>
    </location>
</feature>
<proteinExistence type="predicted"/>
<evidence type="ECO:0000256" key="5">
    <source>
        <dbReference type="SAM" id="SignalP"/>
    </source>
</evidence>
<dbReference type="Gene3D" id="3.30.1330.60">
    <property type="entry name" value="OmpA-like domain"/>
    <property type="match status" value="1"/>
</dbReference>
<keyword evidence="2 4" id="KW-0472">Membrane</keyword>
<dbReference type="InterPro" id="IPR050330">
    <property type="entry name" value="Bact_OuterMem_StrucFunc"/>
</dbReference>
<sequence length="239" mass="26071">MSLKSSASLRVCRTDTFYKKGNNMTKQLKLSALVAAMLVSASAFAAKPGYTVDQTTDAVTRNSYGECWHTAYFDKATQGLVECGDKEAPKPVAAVEQPKMVVVTEKVTISSEVLFNFDKATLRPDAKKELDPLVERFKQGGVNLQSVEIDGYTDWVGSDKYNLALSQKRANTVKNYLVANGVPAEKLTAVGKGSADAKFTEQCKGKKFKNKAARNACSAGDRRVELQINTLKENTQPAK</sequence>
<evidence type="ECO:0000259" key="6">
    <source>
        <dbReference type="PROSITE" id="PS51123"/>
    </source>
</evidence>
<gene>
    <name evidence="7" type="ORF">QU481_00465</name>
</gene>
<dbReference type="PROSITE" id="PS51123">
    <property type="entry name" value="OMPA_2"/>
    <property type="match status" value="1"/>
</dbReference>
<evidence type="ECO:0000256" key="4">
    <source>
        <dbReference type="PROSITE-ProRule" id="PRU00473"/>
    </source>
</evidence>
<dbReference type="PRINTS" id="PR01021">
    <property type="entry name" value="OMPADOMAIN"/>
</dbReference>